<accession>A0A399FV76</accession>
<dbReference type="Proteomes" id="UP000265719">
    <property type="component" value="Chromosome"/>
</dbReference>
<name>A0A399FV76_9ACTN</name>
<dbReference type="EMBL" id="CP063196">
    <property type="protein sequence ID" value="UOE18837.1"/>
    <property type="molecule type" value="Genomic_DNA"/>
</dbReference>
<evidence type="ECO:0000313" key="1">
    <source>
        <dbReference type="EMBL" id="UOE18837.1"/>
    </source>
</evidence>
<keyword evidence="2" id="KW-1185">Reference proteome</keyword>
<protein>
    <submittedName>
        <fullName evidence="1">Uncharacterized protein</fullName>
    </submittedName>
</protein>
<dbReference type="OrthoDB" id="3436556at2"/>
<dbReference type="KEGG" id="thao:NI17_018980"/>
<gene>
    <name evidence="1" type="ORF">NI17_018980</name>
</gene>
<dbReference type="AlphaFoldDB" id="A0A399FV76"/>
<organism evidence="1 2">
    <name type="scientific">Thermobifida halotolerans</name>
    <dbReference type="NCBI Taxonomy" id="483545"/>
    <lineage>
        <taxon>Bacteria</taxon>
        <taxon>Bacillati</taxon>
        <taxon>Actinomycetota</taxon>
        <taxon>Actinomycetes</taxon>
        <taxon>Streptosporangiales</taxon>
        <taxon>Nocardiopsidaceae</taxon>
        <taxon>Thermobifida</taxon>
    </lineage>
</organism>
<evidence type="ECO:0000313" key="2">
    <source>
        <dbReference type="Proteomes" id="UP000265719"/>
    </source>
</evidence>
<proteinExistence type="predicted"/>
<sequence>MIRREPSSPRSIAVRTASFVLCPVLVLSSSGAPALADQQPRPGGVIRVGEQVDVSGLHGVNVSDIAPGYRESWLVTVANERSESVTLGVRVDGLADDDNGCNDPESRVDDSCDGRGELGDHLELHLGVPDNVRMFSASLNEATSGSGQVVTVPARGEAEVVLGLTLPAATGNEVQTDSVEFVLVWRAEAVPGASPDSSEDGVELRSTVVGGGDSANLALTGARVMLLVGLAMALVAGGTLLFLVVGREREKRPTDRAADR</sequence>
<reference evidence="1" key="1">
    <citation type="submission" date="2020-10" db="EMBL/GenBank/DDBJ databases">
        <title>De novo genome project of the cellulose decomposer Thermobifida halotolerans type strain.</title>
        <authorList>
            <person name="Nagy I."/>
            <person name="Horvath B."/>
            <person name="Kukolya J."/>
            <person name="Nagy I."/>
            <person name="Orsini M."/>
        </authorList>
    </citation>
    <scope>NUCLEOTIDE SEQUENCE</scope>
    <source>
        <strain evidence="1">DSM 44931</strain>
    </source>
</reference>